<reference evidence="7 8" key="1">
    <citation type="journal article" date="2014" name="Int. J. Syst. Evol. Microbiol.">
        <title>Complete genome sequence of Corynebacterium casei LMG S-19264T (=DSM 44701T), isolated from a smear-ripened cheese.</title>
        <authorList>
            <consortium name="US DOE Joint Genome Institute (JGI-PGF)"/>
            <person name="Walter F."/>
            <person name="Albersmeier A."/>
            <person name="Kalinowski J."/>
            <person name="Ruckert C."/>
        </authorList>
    </citation>
    <scope>NUCLEOTIDE SEQUENCE [LARGE SCALE GENOMIC DNA]</scope>
    <source>
        <strain evidence="7 8">NBRC 110095</strain>
    </source>
</reference>
<organism evidence="7 8">
    <name type="scientific">Marinibactrum halimedae</name>
    <dbReference type="NCBI Taxonomy" id="1444977"/>
    <lineage>
        <taxon>Bacteria</taxon>
        <taxon>Pseudomonadati</taxon>
        <taxon>Pseudomonadota</taxon>
        <taxon>Gammaproteobacteria</taxon>
        <taxon>Cellvibrionales</taxon>
        <taxon>Cellvibrionaceae</taxon>
        <taxon>Marinibactrum</taxon>
    </lineage>
</organism>
<dbReference type="HAMAP" id="MF_00199">
    <property type="entry name" value="ApaH"/>
    <property type="match status" value="1"/>
</dbReference>
<keyword evidence="8" id="KW-1185">Reference proteome</keyword>
<evidence type="ECO:0000256" key="1">
    <source>
        <dbReference type="ARBA" id="ARBA00003413"/>
    </source>
</evidence>
<keyword evidence="3 5" id="KW-0378">Hydrolase</keyword>
<dbReference type="EC" id="3.6.1.41" evidence="5"/>
<sequence length="273" mass="30646">MATYVVGDLQGCLSPLLALLESVNFNEKHDELWVTGDIVNRGPQSLQTLQFLYRLRHCVTAVLGNHDLHLLAVAAGVKQASRSDTLDNILVAHDREELLRWLRQLPLVHHCPDRAITMVHAGLPPQWSLSTALSLSAEIEKVLKDESSALTFYQNMYGNTPNRWDPTLEGFERLRLITNYCTRMRFCASDGTLELTAKGSPINPPEGYQPWYAHDNRMTQDDTLLFGHWAALEGKTGVKNAIGLDTGCVWGGCLTLLRLEDRQRFVHPCSKKA</sequence>
<comment type="caution">
    <text evidence="7">The sequence shown here is derived from an EMBL/GenBank/DDBJ whole genome shotgun (WGS) entry which is preliminary data.</text>
</comment>
<dbReference type="SUPFAM" id="SSF56300">
    <property type="entry name" value="Metallo-dependent phosphatases"/>
    <property type="match status" value="1"/>
</dbReference>
<dbReference type="NCBIfam" id="NF001204">
    <property type="entry name" value="PRK00166.1"/>
    <property type="match status" value="1"/>
</dbReference>
<dbReference type="CDD" id="cd07422">
    <property type="entry name" value="MPP_ApaH"/>
    <property type="match status" value="1"/>
</dbReference>
<dbReference type="GO" id="GO:0008803">
    <property type="term" value="F:bis(5'-nucleosyl)-tetraphosphatase (symmetrical) activity"/>
    <property type="evidence" value="ECO:0007669"/>
    <property type="project" value="UniProtKB-UniRule"/>
</dbReference>
<proteinExistence type="inferred from homology"/>
<evidence type="ECO:0000256" key="3">
    <source>
        <dbReference type="ARBA" id="ARBA00022801"/>
    </source>
</evidence>
<dbReference type="Proteomes" id="UP001156870">
    <property type="component" value="Unassembled WGS sequence"/>
</dbReference>
<comment type="similarity">
    <text evidence="2 5">Belongs to the Ap4A hydrolase family.</text>
</comment>
<comment type="function">
    <text evidence="1 5">Hydrolyzes diadenosine 5',5'''-P1,P4-tetraphosphate to yield ADP.</text>
</comment>
<dbReference type="EMBL" id="BSPD01000031">
    <property type="protein sequence ID" value="GLS25626.1"/>
    <property type="molecule type" value="Genomic_DNA"/>
</dbReference>
<dbReference type="AlphaFoldDB" id="A0AA37WMX0"/>
<feature type="domain" description="Calcineurin-like phosphoesterase" evidence="6">
    <location>
        <begin position="3"/>
        <end position="141"/>
    </location>
</feature>
<gene>
    <name evidence="5 7" type="primary">apaH</name>
    <name evidence="7" type="ORF">GCM10007877_13400</name>
</gene>
<dbReference type="RefSeq" id="WP_232594146.1">
    <property type="nucleotide sequence ID" value="NZ_BSPD01000031.1"/>
</dbReference>
<evidence type="ECO:0000256" key="5">
    <source>
        <dbReference type="HAMAP-Rule" id="MF_00199"/>
    </source>
</evidence>
<dbReference type="NCBIfam" id="TIGR00668">
    <property type="entry name" value="apaH"/>
    <property type="match status" value="1"/>
</dbReference>
<evidence type="ECO:0000259" key="6">
    <source>
        <dbReference type="Pfam" id="PF00149"/>
    </source>
</evidence>
<dbReference type="PIRSF" id="PIRSF000903">
    <property type="entry name" value="B5n-ttraPtase_sm"/>
    <property type="match status" value="1"/>
</dbReference>
<dbReference type="InterPro" id="IPR004617">
    <property type="entry name" value="ApaH"/>
</dbReference>
<protein>
    <recommendedName>
        <fullName evidence="5">Bis(5'-nucleosyl)-tetraphosphatase, symmetrical</fullName>
        <ecNumber evidence="5">3.6.1.41</ecNumber>
    </recommendedName>
    <alternativeName>
        <fullName evidence="5">Ap4A hydrolase</fullName>
    </alternativeName>
    <alternativeName>
        <fullName evidence="5">Diadenosine 5',5'''-P1,P4-tetraphosphate pyrophosphohydrolase</fullName>
    </alternativeName>
    <alternativeName>
        <fullName evidence="5">Diadenosine tetraphosphatase</fullName>
    </alternativeName>
</protein>
<dbReference type="PANTHER" id="PTHR40942">
    <property type="match status" value="1"/>
</dbReference>
<accession>A0AA37WMX0</accession>
<dbReference type="PANTHER" id="PTHR40942:SF4">
    <property type="entry name" value="CYTOCHROME C5"/>
    <property type="match status" value="1"/>
</dbReference>
<dbReference type="Pfam" id="PF00149">
    <property type="entry name" value="Metallophos"/>
    <property type="match status" value="1"/>
</dbReference>
<name>A0AA37WMX0_9GAMM</name>
<evidence type="ECO:0000256" key="4">
    <source>
        <dbReference type="ARBA" id="ARBA00049417"/>
    </source>
</evidence>
<evidence type="ECO:0000313" key="8">
    <source>
        <dbReference type="Proteomes" id="UP001156870"/>
    </source>
</evidence>
<dbReference type="InterPro" id="IPR029052">
    <property type="entry name" value="Metallo-depent_PP-like"/>
</dbReference>
<evidence type="ECO:0000313" key="7">
    <source>
        <dbReference type="EMBL" id="GLS25626.1"/>
    </source>
</evidence>
<dbReference type="InterPro" id="IPR004843">
    <property type="entry name" value="Calcineurin-like_PHP"/>
</dbReference>
<evidence type="ECO:0000256" key="2">
    <source>
        <dbReference type="ARBA" id="ARBA00005419"/>
    </source>
</evidence>
<dbReference type="Gene3D" id="3.60.21.10">
    <property type="match status" value="1"/>
</dbReference>
<comment type="catalytic activity">
    <reaction evidence="4 5">
        <text>P(1),P(4)-bis(5'-adenosyl) tetraphosphate + H2O = 2 ADP + 2 H(+)</text>
        <dbReference type="Rhea" id="RHEA:24252"/>
        <dbReference type="ChEBI" id="CHEBI:15377"/>
        <dbReference type="ChEBI" id="CHEBI:15378"/>
        <dbReference type="ChEBI" id="CHEBI:58141"/>
        <dbReference type="ChEBI" id="CHEBI:456216"/>
        <dbReference type="EC" id="3.6.1.41"/>
    </reaction>
</comment>